<feature type="compositionally biased region" description="Basic residues" evidence="1">
    <location>
        <begin position="40"/>
        <end position="56"/>
    </location>
</feature>
<feature type="compositionally biased region" description="Gly residues" evidence="1">
    <location>
        <begin position="25"/>
        <end position="39"/>
    </location>
</feature>
<dbReference type="EnsemblPlants" id="ONIVA10G13180.1">
    <property type="protein sequence ID" value="ONIVA10G13180.1"/>
    <property type="gene ID" value="ONIVA10G13180"/>
</dbReference>
<organism evidence="2">
    <name type="scientific">Oryza nivara</name>
    <name type="common">Indian wild rice</name>
    <name type="synonym">Oryza sativa f. spontanea</name>
    <dbReference type="NCBI Taxonomy" id="4536"/>
    <lineage>
        <taxon>Eukaryota</taxon>
        <taxon>Viridiplantae</taxon>
        <taxon>Streptophyta</taxon>
        <taxon>Embryophyta</taxon>
        <taxon>Tracheophyta</taxon>
        <taxon>Spermatophyta</taxon>
        <taxon>Magnoliopsida</taxon>
        <taxon>Liliopsida</taxon>
        <taxon>Poales</taxon>
        <taxon>Poaceae</taxon>
        <taxon>BOP clade</taxon>
        <taxon>Oryzoideae</taxon>
        <taxon>Oryzeae</taxon>
        <taxon>Oryzinae</taxon>
        <taxon>Oryza</taxon>
    </lineage>
</organism>
<evidence type="ECO:0000313" key="3">
    <source>
        <dbReference type="Proteomes" id="UP000006591"/>
    </source>
</evidence>
<keyword evidence="3" id="KW-1185">Reference proteome</keyword>
<reference evidence="2" key="2">
    <citation type="submission" date="2018-04" db="EMBL/GenBank/DDBJ databases">
        <title>OnivRS2 (Oryza nivara Reference Sequence Version 2).</title>
        <authorList>
            <person name="Zhang J."/>
            <person name="Kudrna D."/>
            <person name="Lee S."/>
            <person name="Talag J."/>
            <person name="Rajasekar S."/>
            <person name="Welchert J."/>
            <person name="Hsing Y.-I."/>
            <person name="Wing R.A."/>
        </authorList>
    </citation>
    <scope>NUCLEOTIDE SEQUENCE [LARGE SCALE GENOMIC DNA]</scope>
</reference>
<name>A0A0E0ITH3_ORYNI</name>
<dbReference type="Gramene" id="ONIVA10G13180.1">
    <property type="protein sequence ID" value="ONIVA10G13180.1"/>
    <property type="gene ID" value="ONIVA10G13180"/>
</dbReference>
<feature type="region of interest" description="Disordered" evidence="1">
    <location>
        <begin position="1"/>
        <end position="56"/>
    </location>
</feature>
<dbReference type="AlphaFoldDB" id="A0A0E0ITH3"/>
<sequence>MTAGGELDGGGKRGRRCPEAAAAGGELGSGTGCELGGGGRRARQPRQKRGRRRAGRGKLVSKFCCVAFCGDRRRNLVDT</sequence>
<protein>
    <submittedName>
        <fullName evidence="2">Uncharacterized protein</fullName>
    </submittedName>
</protein>
<proteinExistence type="predicted"/>
<dbReference type="HOGENOM" id="CLU_2610137_0_0_1"/>
<evidence type="ECO:0000256" key="1">
    <source>
        <dbReference type="SAM" id="MobiDB-lite"/>
    </source>
</evidence>
<evidence type="ECO:0000313" key="2">
    <source>
        <dbReference type="EnsemblPlants" id="ONIVA10G13180.1"/>
    </source>
</evidence>
<accession>A0A0E0ITH3</accession>
<reference evidence="2" key="1">
    <citation type="submission" date="2015-04" db="UniProtKB">
        <authorList>
            <consortium name="EnsemblPlants"/>
        </authorList>
    </citation>
    <scope>IDENTIFICATION</scope>
    <source>
        <strain evidence="2">SL10</strain>
    </source>
</reference>
<dbReference type="Proteomes" id="UP000006591">
    <property type="component" value="Chromosome 10"/>
</dbReference>